<dbReference type="EMBL" id="QEAS01000022">
    <property type="protein sequence ID" value="PWG78650.1"/>
    <property type="molecule type" value="Genomic_DNA"/>
</dbReference>
<comment type="caution">
    <text evidence="2">The sequence shown here is derived from an EMBL/GenBank/DDBJ whole genome shotgun (WGS) entry which is preliminary data.</text>
</comment>
<evidence type="ECO:0000313" key="3">
    <source>
        <dbReference type="Proteomes" id="UP000245647"/>
    </source>
</evidence>
<dbReference type="OrthoDB" id="798344at2"/>
<dbReference type="PANTHER" id="PTHR35792">
    <property type="entry name" value="GENERAL STRESS PROTEIN"/>
    <property type="match status" value="1"/>
</dbReference>
<dbReference type="Proteomes" id="UP000245647">
    <property type="component" value="Unassembled WGS sequence"/>
</dbReference>
<dbReference type="Gene3D" id="6.10.140.1430">
    <property type="match status" value="1"/>
</dbReference>
<dbReference type="Pfam" id="PF12732">
    <property type="entry name" value="YtxH"/>
    <property type="match status" value="1"/>
</dbReference>
<sequence length="110" mass="11186">MNYKKYLPSGLHKSRSNDTSAIIAALVAGVAIGAAIGILFAPDSGAETRSQISDKAKDLAGSLKDKVQAVKEGFQAKADDLSDLKDQAVSSVKSKISAGGDSASSSSTQA</sequence>
<protein>
    <recommendedName>
        <fullName evidence="4">YtxH domain-containing protein</fullName>
    </recommendedName>
</protein>
<accession>A0A2U2PBB3</accession>
<reference evidence="2 3" key="1">
    <citation type="submission" date="2018-04" db="EMBL/GenBank/DDBJ databases">
        <title>Pedobacter chongqingensis sp. nov., isolated from a rottenly hemp rope.</title>
        <authorList>
            <person name="Cai Y."/>
        </authorList>
    </citation>
    <scope>NUCLEOTIDE SEQUENCE [LARGE SCALE GENOMIC DNA]</scope>
    <source>
        <strain evidence="2 3">FJ4-8</strain>
    </source>
</reference>
<keyword evidence="1" id="KW-0812">Transmembrane</keyword>
<dbReference type="PANTHER" id="PTHR35792:SF1">
    <property type="entry name" value="SLL0268 PROTEIN"/>
    <property type="match status" value="1"/>
</dbReference>
<keyword evidence="1" id="KW-1133">Transmembrane helix</keyword>
<dbReference type="InterPro" id="IPR052928">
    <property type="entry name" value="Desiccation-related_membrane"/>
</dbReference>
<dbReference type="AlphaFoldDB" id="A0A2U2PBB3"/>
<proteinExistence type="predicted"/>
<organism evidence="2 3">
    <name type="scientific">Pararcticibacter amylolyticus</name>
    <dbReference type="NCBI Taxonomy" id="2173175"/>
    <lineage>
        <taxon>Bacteria</taxon>
        <taxon>Pseudomonadati</taxon>
        <taxon>Bacteroidota</taxon>
        <taxon>Sphingobacteriia</taxon>
        <taxon>Sphingobacteriales</taxon>
        <taxon>Sphingobacteriaceae</taxon>
        <taxon>Pararcticibacter</taxon>
    </lineage>
</organism>
<name>A0A2U2PBB3_9SPHI</name>
<dbReference type="RefSeq" id="WP_109417860.1">
    <property type="nucleotide sequence ID" value="NZ_QEAS01000022.1"/>
</dbReference>
<gene>
    <name evidence="2" type="ORF">DDR33_21420</name>
</gene>
<keyword evidence="1" id="KW-0472">Membrane</keyword>
<feature type="transmembrane region" description="Helical" evidence="1">
    <location>
        <begin position="21"/>
        <end position="41"/>
    </location>
</feature>
<evidence type="ECO:0000313" key="2">
    <source>
        <dbReference type="EMBL" id="PWG78650.1"/>
    </source>
</evidence>
<keyword evidence="3" id="KW-1185">Reference proteome</keyword>
<evidence type="ECO:0000256" key="1">
    <source>
        <dbReference type="SAM" id="Phobius"/>
    </source>
</evidence>
<dbReference type="InterPro" id="IPR024623">
    <property type="entry name" value="YtxH"/>
</dbReference>
<evidence type="ECO:0008006" key="4">
    <source>
        <dbReference type="Google" id="ProtNLM"/>
    </source>
</evidence>